<dbReference type="AlphaFoldDB" id="A0A454XRE7"/>
<dbReference type="Proteomes" id="UP000005239">
    <property type="component" value="Unassembled WGS sequence"/>
</dbReference>
<organism evidence="1 2">
    <name type="scientific">Pristionchus pacificus</name>
    <name type="common">Parasitic nematode worm</name>
    <dbReference type="NCBI Taxonomy" id="54126"/>
    <lineage>
        <taxon>Eukaryota</taxon>
        <taxon>Metazoa</taxon>
        <taxon>Ecdysozoa</taxon>
        <taxon>Nematoda</taxon>
        <taxon>Chromadorea</taxon>
        <taxon>Rhabditida</taxon>
        <taxon>Rhabditina</taxon>
        <taxon>Diplogasteromorpha</taxon>
        <taxon>Diplogasteroidea</taxon>
        <taxon>Neodiplogasteridae</taxon>
        <taxon>Pristionchus</taxon>
    </lineage>
</organism>
<reference evidence="1" key="2">
    <citation type="submission" date="2022-06" db="UniProtKB">
        <authorList>
            <consortium name="EnsemblMetazoa"/>
        </authorList>
    </citation>
    <scope>IDENTIFICATION</scope>
    <source>
        <strain evidence="1">PS312</strain>
    </source>
</reference>
<keyword evidence="2" id="KW-1185">Reference proteome</keyword>
<gene>
    <name evidence="1" type="primary">WBGene00281448</name>
</gene>
<proteinExistence type="predicted"/>
<accession>A0A454XRE7</accession>
<accession>A0A8R1YZA2</accession>
<evidence type="ECO:0000313" key="1">
    <source>
        <dbReference type="EnsemblMetazoa" id="PPA43079.1"/>
    </source>
</evidence>
<name>A0A454XRE7_PRIPA</name>
<sequence length="87" mass="9671">MATIAAIDNLVSDCRFERFKIVNCYPSVIASQDAVFQVDFLLKILLDGKETFTQEQVDVCRGDLERIVGDLDITMSIQGFTRAPLAA</sequence>
<evidence type="ECO:0000313" key="2">
    <source>
        <dbReference type="Proteomes" id="UP000005239"/>
    </source>
</evidence>
<protein>
    <submittedName>
        <fullName evidence="1">Uncharacterized protein</fullName>
    </submittedName>
</protein>
<reference evidence="2" key="1">
    <citation type="journal article" date="2008" name="Nat. Genet.">
        <title>The Pristionchus pacificus genome provides a unique perspective on nematode lifestyle and parasitism.</title>
        <authorList>
            <person name="Dieterich C."/>
            <person name="Clifton S.W."/>
            <person name="Schuster L.N."/>
            <person name="Chinwalla A."/>
            <person name="Delehaunty K."/>
            <person name="Dinkelacker I."/>
            <person name="Fulton L."/>
            <person name="Fulton R."/>
            <person name="Godfrey J."/>
            <person name="Minx P."/>
            <person name="Mitreva M."/>
            <person name="Roeseler W."/>
            <person name="Tian H."/>
            <person name="Witte H."/>
            <person name="Yang S.P."/>
            <person name="Wilson R.K."/>
            <person name="Sommer R.J."/>
        </authorList>
    </citation>
    <scope>NUCLEOTIDE SEQUENCE [LARGE SCALE GENOMIC DNA]</scope>
    <source>
        <strain evidence="2">PS312</strain>
    </source>
</reference>
<dbReference type="EnsemblMetazoa" id="PPA43079.1">
    <property type="protein sequence ID" value="PPA43079.1"/>
    <property type="gene ID" value="WBGene00281448"/>
</dbReference>